<dbReference type="PROSITE" id="PS51819">
    <property type="entry name" value="VOC"/>
    <property type="match status" value="1"/>
</dbReference>
<dbReference type="CDD" id="cd06587">
    <property type="entry name" value="VOC"/>
    <property type="match status" value="1"/>
</dbReference>
<dbReference type="InterPro" id="IPR004360">
    <property type="entry name" value="Glyas_Fos-R_dOase_dom"/>
</dbReference>
<dbReference type="Pfam" id="PF00903">
    <property type="entry name" value="Glyoxalase"/>
    <property type="match status" value="1"/>
</dbReference>
<evidence type="ECO:0000313" key="3">
    <source>
        <dbReference type="Proteomes" id="UP001343492"/>
    </source>
</evidence>
<protein>
    <submittedName>
        <fullName evidence="2">VOC family protein</fullName>
    </submittedName>
</protein>
<dbReference type="InterPro" id="IPR050383">
    <property type="entry name" value="GlyoxalaseI/FosfomycinResist"/>
</dbReference>
<dbReference type="Proteomes" id="UP001343492">
    <property type="component" value="Unassembled WGS sequence"/>
</dbReference>
<organism evidence="2 3">
    <name type="scientific">Altererythrobacter litoralis</name>
    <dbReference type="NCBI Taxonomy" id="3113904"/>
    <lineage>
        <taxon>Bacteria</taxon>
        <taxon>Pseudomonadati</taxon>
        <taxon>Pseudomonadota</taxon>
        <taxon>Alphaproteobacteria</taxon>
        <taxon>Sphingomonadales</taxon>
        <taxon>Erythrobacteraceae</taxon>
        <taxon>Altererythrobacter</taxon>
    </lineage>
</organism>
<reference evidence="2 3" key="1">
    <citation type="submission" date="2024-01" db="EMBL/GenBank/DDBJ databases">
        <title>The genome sequence of Erythrobacteraceae sp. strain 1XM1-14.</title>
        <authorList>
            <person name="Liu Y."/>
        </authorList>
    </citation>
    <scope>NUCLEOTIDE SEQUENCE [LARGE SCALE GENOMIC DNA]</scope>
    <source>
        <strain evidence="2 3">1XM1-14</strain>
    </source>
</reference>
<accession>A0ABU7GHA6</accession>
<dbReference type="InterPro" id="IPR037523">
    <property type="entry name" value="VOC_core"/>
</dbReference>
<dbReference type="EMBL" id="JAZDQV010000015">
    <property type="protein sequence ID" value="MEE1878465.1"/>
    <property type="molecule type" value="Genomic_DNA"/>
</dbReference>
<gene>
    <name evidence="2" type="ORF">VRS74_12300</name>
</gene>
<name>A0ABU7GHA6_9SPHN</name>
<dbReference type="RefSeq" id="WP_354145530.1">
    <property type="nucleotide sequence ID" value="NZ_JAZDQV010000015.1"/>
</dbReference>
<sequence length="200" mass="22842">MQRPFGSGPQQTEQERKDMSQKILANRLHHTAYVTKDLEATRAFYEDVLGFPLMATYCEKDELFGKERTYCHVFFELADGSALAFFQFADPEDQAEFGPDMPESPFIHIALHVDAEGQAQLQKRIQAAGIQEPDTYVLEHGYCRSLYVKDPNGMILEFTHDDPRAEPLDTERRANAHSELKRWLAGDHHNNNPFRAAEAA</sequence>
<dbReference type="PANTHER" id="PTHR21366:SF31">
    <property type="entry name" value="METALLOTHIOL TRANSFERASE FOSB"/>
    <property type="match status" value="1"/>
</dbReference>
<evidence type="ECO:0000259" key="1">
    <source>
        <dbReference type="PROSITE" id="PS51819"/>
    </source>
</evidence>
<proteinExistence type="predicted"/>
<evidence type="ECO:0000313" key="2">
    <source>
        <dbReference type="EMBL" id="MEE1878465.1"/>
    </source>
</evidence>
<dbReference type="Gene3D" id="3.10.180.10">
    <property type="entry name" value="2,3-Dihydroxybiphenyl 1,2-Dioxygenase, domain 1"/>
    <property type="match status" value="1"/>
</dbReference>
<dbReference type="PANTHER" id="PTHR21366">
    <property type="entry name" value="GLYOXALASE FAMILY PROTEIN"/>
    <property type="match status" value="1"/>
</dbReference>
<dbReference type="InterPro" id="IPR029068">
    <property type="entry name" value="Glyas_Bleomycin-R_OHBP_Dase"/>
</dbReference>
<keyword evidence="3" id="KW-1185">Reference proteome</keyword>
<comment type="caution">
    <text evidence="2">The sequence shown here is derived from an EMBL/GenBank/DDBJ whole genome shotgun (WGS) entry which is preliminary data.</text>
</comment>
<dbReference type="SUPFAM" id="SSF54593">
    <property type="entry name" value="Glyoxalase/Bleomycin resistance protein/Dihydroxybiphenyl dioxygenase"/>
    <property type="match status" value="1"/>
</dbReference>
<feature type="domain" description="VOC" evidence="1">
    <location>
        <begin position="27"/>
        <end position="161"/>
    </location>
</feature>